<comment type="caution">
    <text evidence="1">The sequence shown here is derived from an EMBL/GenBank/DDBJ whole genome shotgun (WGS) entry which is preliminary data.</text>
</comment>
<dbReference type="SUPFAM" id="SSF52047">
    <property type="entry name" value="RNI-like"/>
    <property type="match status" value="1"/>
</dbReference>
<protein>
    <recommendedName>
        <fullName evidence="3">F-box domain-containing protein</fullName>
    </recommendedName>
</protein>
<evidence type="ECO:0000313" key="1">
    <source>
        <dbReference type="EMBL" id="KAF5322040.1"/>
    </source>
</evidence>
<organism evidence="1 2">
    <name type="scientific">Psilocybe cf. subviscida</name>
    <dbReference type="NCBI Taxonomy" id="2480587"/>
    <lineage>
        <taxon>Eukaryota</taxon>
        <taxon>Fungi</taxon>
        <taxon>Dikarya</taxon>
        <taxon>Basidiomycota</taxon>
        <taxon>Agaricomycotina</taxon>
        <taxon>Agaricomycetes</taxon>
        <taxon>Agaricomycetidae</taxon>
        <taxon>Agaricales</taxon>
        <taxon>Agaricineae</taxon>
        <taxon>Strophariaceae</taxon>
        <taxon>Psilocybe</taxon>
    </lineage>
</organism>
<keyword evidence="2" id="KW-1185">Reference proteome</keyword>
<dbReference type="AlphaFoldDB" id="A0A8H5BET3"/>
<reference evidence="1 2" key="1">
    <citation type="journal article" date="2020" name="ISME J.">
        <title>Uncovering the hidden diversity of litter-decomposition mechanisms in mushroom-forming fungi.</title>
        <authorList>
            <person name="Floudas D."/>
            <person name="Bentzer J."/>
            <person name="Ahren D."/>
            <person name="Johansson T."/>
            <person name="Persson P."/>
            <person name="Tunlid A."/>
        </authorList>
    </citation>
    <scope>NUCLEOTIDE SEQUENCE [LARGE SCALE GENOMIC DNA]</scope>
    <source>
        <strain evidence="1 2">CBS 101986</strain>
    </source>
</reference>
<name>A0A8H5BET3_9AGAR</name>
<dbReference type="Proteomes" id="UP000567179">
    <property type="component" value="Unassembled WGS sequence"/>
</dbReference>
<dbReference type="InterPro" id="IPR032675">
    <property type="entry name" value="LRR_dom_sf"/>
</dbReference>
<dbReference type="EMBL" id="JAACJJ010000028">
    <property type="protein sequence ID" value="KAF5322040.1"/>
    <property type="molecule type" value="Genomic_DNA"/>
</dbReference>
<accession>A0A8H5BET3</accession>
<gene>
    <name evidence="1" type="ORF">D9619_002222</name>
</gene>
<dbReference type="OrthoDB" id="2837156at2759"/>
<proteinExistence type="predicted"/>
<evidence type="ECO:0008006" key="3">
    <source>
        <dbReference type="Google" id="ProtNLM"/>
    </source>
</evidence>
<evidence type="ECO:0000313" key="2">
    <source>
        <dbReference type="Proteomes" id="UP000567179"/>
    </source>
</evidence>
<dbReference type="Gene3D" id="3.80.10.10">
    <property type="entry name" value="Ribonuclease Inhibitor"/>
    <property type="match status" value="1"/>
</dbReference>
<sequence>MSTSPDPSSESLLAERHSIRSQIADTEQALIGLKAYERDLNERLNEAVDPFTTFLPFEIISKILVEVVNPPPSRFGDRVHNEEKEHRWYSPNVVPIYEDRPASSAIELAFVCRSWRHIIYSLPEIWTSIEVDLTGPFRDCDIALLDDMCARSGSRPLSVSFTCFEPVEAEITSLAPRRMTKHWRNAFDTALKYSDRWTHLNVCLPPLIAIALRVISDFGPWTKCPNLKRLNVEFPPSLVISRDDYLLHRMEFHWDSITHLHASSDVYFNIISIPWRQLTHLRTSSFSYQEIFYILLRAPGLTHLTIDDVYHEDDSELAMVTHTCLQYLEIHVLVHIEDTCILAWAQLPALLELRIYDFKPRWNIEWELPVGVANVMPRAFMKSLTSLKRLEWDAMHNRRWSDDAVSILREVPTLESMEVRFVDTEVPTGEEYPRLDAFLEALTENVATRDVFLPQLQELSLQGQVHLRWAHVERIFAPEVQTYRPLRTLSLDFSGHASHIPQEPIDSWTFRWIKDLIDRGFALTIGEGPSPGSIIKQAIEDVSRGSSIPEAIFVSDR</sequence>